<dbReference type="AlphaFoldDB" id="A0A821W176"/>
<dbReference type="InterPro" id="IPR043502">
    <property type="entry name" value="DNA/RNA_pol_sf"/>
</dbReference>
<dbReference type="InterPro" id="IPR000477">
    <property type="entry name" value="RT_dom"/>
</dbReference>
<dbReference type="PANTHER" id="PTHR47027">
    <property type="entry name" value="REVERSE TRANSCRIPTASE DOMAIN-CONTAINING PROTEIN"/>
    <property type="match status" value="1"/>
</dbReference>
<dbReference type="Pfam" id="PF14529">
    <property type="entry name" value="Exo_endo_phos_2"/>
    <property type="match status" value="1"/>
</dbReference>
<dbReference type="CDD" id="cd01650">
    <property type="entry name" value="RT_nLTR_like"/>
    <property type="match status" value="1"/>
</dbReference>
<dbReference type="InterPro" id="IPR043128">
    <property type="entry name" value="Rev_trsase/Diguanyl_cyclase"/>
</dbReference>
<proteinExistence type="predicted"/>
<dbReference type="SUPFAM" id="SSF56219">
    <property type="entry name" value="DNase I-like"/>
    <property type="match status" value="1"/>
</dbReference>
<dbReference type="GO" id="GO:0003824">
    <property type="term" value="F:catalytic activity"/>
    <property type="evidence" value="ECO:0007669"/>
    <property type="project" value="InterPro"/>
</dbReference>
<sequence>MSIIQVHAPTSEASDNEIEKFYEQVRNAMKHCNKQFILAGDFNARIGKRLPGEERVMGANCFGKRDQRGDLLLQFCRENDLKIINTQFTKKLKNLWTWLSPKKRRSQIDYILTNDMRHIQNIEVVHNLSFASDHSLVRCTYIVKDLKKSRVKYKNSAYSYLKSPEEEESYLKTLETKIKDIKDIDEGNVNKYYDQIKTSLTRSIRAVTLKTKNRYNRKGYIISNHIKDLISRRNELTRKTHLSSIEKKERTYLYKNIHKMIKQDNKKHRLQIKNFEIHHNNLSTERFSTYEVIKAMEQLKVDKSCGPDGITNEAIKVGRFLLATPITRLFNMVMDSRKIPREWARSDIILLYKKGDPTDVGNYRPISLQPSMYKLFASCLERRLSKYTEEYQPVEQAGFRRGFSTIDHIHALDMIIEKYIDQNCPLYLGFVDYAKAFDTISHKSMWQALGECNVPYEIIELIQNIYQQSVSRVKLDRIGPEIKICRGVRQGDPLSPRIFITVLQSVMKTLQWEKKGIEINGQYLSNLRFADDIVIFSNSATQLQDMLNELVCASKSIGLEMNTSKTKVMTNSKERPIFVNATSLEYVQNYIYLGKQISFSQNRHVEETNRRVNLAWHKYWALKEVLKSNHNLTIKRTVMDTCILPCLSYGCQTWIFNKALIKKIGVCQRAMERSILQLKLKDKIKNKIIRSRTKIKDVVTYTKRLKWKWAGHIGRICDGRWVKKTLTWKGPVGRRKRGCPPKTWEDDIKGIAGKNWKIFASNRDKWKNLEEAFTPSEVEYKCKT</sequence>
<organism evidence="2 3">
    <name type="scientific">Pieris macdunnoughi</name>
    <dbReference type="NCBI Taxonomy" id="345717"/>
    <lineage>
        <taxon>Eukaryota</taxon>
        <taxon>Metazoa</taxon>
        <taxon>Ecdysozoa</taxon>
        <taxon>Arthropoda</taxon>
        <taxon>Hexapoda</taxon>
        <taxon>Insecta</taxon>
        <taxon>Pterygota</taxon>
        <taxon>Neoptera</taxon>
        <taxon>Endopterygota</taxon>
        <taxon>Lepidoptera</taxon>
        <taxon>Glossata</taxon>
        <taxon>Ditrysia</taxon>
        <taxon>Papilionoidea</taxon>
        <taxon>Pieridae</taxon>
        <taxon>Pierinae</taxon>
        <taxon>Pieris</taxon>
    </lineage>
</organism>
<dbReference type="EMBL" id="CAJOBZ010000050">
    <property type="protein sequence ID" value="CAF4916387.1"/>
    <property type="molecule type" value="Genomic_DNA"/>
</dbReference>
<dbReference type="InterPro" id="IPR005135">
    <property type="entry name" value="Endo/exonuclease/phosphatase"/>
</dbReference>
<keyword evidence="3" id="KW-1185">Reference proteome</keyword>
<dbReference type="Proteomes" id="UP000663880">
    <property type="component" value="Unassembled WGS sequence"/>
</dbReference>
<dbReference type="PROSITE" id="PS50878">
    <property type="entry name" value="RT_POL"/>
    <property type="match status" value="1"/>
</dbReference>
<feature type="domain" description="Reverse transcriptase" evidence="1">
    <location>
        <begin position="332"/>
        <end position="597"/>
    </location>
</feature>
<dbReference type="SUPFAM" id="SSF56672">
    <property type="entry name" value="DNA/RNA polymerases"/>
    <property type="match status" value="1"/>
</dbReference>
<gene>
    <name evidence="2" type="ORF">PMACD_LOCUS12620</name>
</gene>
<accession>A0A821W176</accession>
<evidence type="ECO:0000313" key="3">
    <source>
        <dbReference type="Proteomes" id="UP000663880"/>
    </source>
</evidence>
<evidence type="ECO:0000313" key="2">
    <source>
        <dbReference type="EMBL" id="CAF4916387.1"/>
    </source>
</evidence>
<name>A0A821W176_9NEOP</name>
<dbReference type="Gene3D" id="3.60.10.10">
    <property type="entry name" value="Endonuclease/exonuclease/phosphatase"/>
    <property type="match status" value="1"/>
</dbReference>
<dbReference type="PANTHER" id="PTHR47027:SF20">
    <property type="entry name" value="REVERSE TRANSCRIPTASE-LIKE PROTEIN WITH RNA-DIRECTED DNA POLYMERASE DOMAIN"/>
    <property type="match status" value="1"/>
</dbReference>
<dbReference type="GO" id="GO:0071897">
    <property type="term" value="P:DNA biosynthetic process"/>
    <property type="evidence" value="ECO:0007669"/>
    <property type="project" value="UniProtKB-ARBA"/>
</dbReference>
<dbReference type="OrthoDB" id="410104at2759"/>
<protein>
    <recommendedName>
        <fullName evidence="1">Reverse transcriptase domain-containing protein</fullName>
    </recommendedName>
</protein>
<evidence type="ECO:0000259" key="1">
    <source>
        <dbReference type="PROSITE" id="PS50878"/>
    </source>
</evidence>
<dbReference type="Pfam" id="PF00078">
    <property type="entry name" value="RVT_1"/>
    <property type="match status" value="1"/>
</dbReference>
<dbReference type="InterPro" id="IPR036691">
    <property type="entry name" value="Endo/exonu/phosph_ase_sf"/>
</dbReference>
<dbReference type="Gene3D" id="3.30.70.270">
    <property type="match status" value="1"/>
</dbReference>
<reference evidence="2" key="1">
    <citation type="submission" date="2021-02" db="EMBL/GenBank/DDBJ databases">
        <authorList>
            <person name="Steward A R."/>
        </authorList>
    </citation>
    <scope>NUCLEOTIDE SEQUENCE</scope>
</reference>
<comment type="caution">
    <text evidence="2">The sequence shown here is derived from an EMBL/GenBank/DDBJ whole genome shotgun (WGS) entry which is preliminary data.</text>
</comment>